<evidence type="ECO:0000256" key="1">
    <source>
        <dbReference type="SAM" id="MobiDB-lite"/>
    </source>
</evidence>
<organism evidence="3 4">
    <name type="scientific">Prevotella aurantiaca</name>
    <dbReference type="NCBI Taxonomy" id="596085"/>
    <lineage>
        <taxon>Bacteria</taxon>
        <taxon>Pseudomonadati</taxon>
        <taxon>Bacteroidota</taxon>
        <taxon>Bacteroidia</taxon>
        <taxon>Bacteroidales</taxon>
        <taxon>Prevotellaceae</taxon>
        <taxon>Prevotella</taxon>
    </lineage>
</organism>
<feature type="signal peptide" evidence="2">
    <location>
        <begin position="1"/>
        <end position="19"/>
    </location>
</feature>
<feature type="compositionally biased region" description="Basic and acidic residues" evidence="1">
    <location>
        <begin position="240"/>
        <end position="261"/>
    </location>
</feature>
<sequence>MKQAFILLLLFLASVTSKAQEKYTEYYSNGKIRVSGFVDKNTGKREGHWITYRDDGLKIREENYKNGLKEGPEYTYFDNGNISTISNYRNNLLDGYRLQYHYSDKKNSKKLYYKGFYREGEEDGMAYVYESDGRIISKRRYENGHQVTDTTYSYDKIYYKTWHRVKDTSYPYNYIYKVTEWSEPYKHSSTKIVQNKAITQKKTPLKPKQVRIADQHKTKQTVPNNGKKKQSSPSFNNTRNKSETPKKSKLKVAEDGSIRLE</sequence>
<reference evidence="3" key="1">
    <citation type="submission" date="2020-04" db="EMBL/GenBank/DDBJ databases">
        <title>Deep metagenomics examines the oral microbiome during advanced dental caries in children, revealing novel taxa and co-occurrences with host molecules.</title>
        <authorList>
            <person name="Baker J.L."/>
            <person name="Morton J.T."/>
            <person name="Dinis M."/>
            <person name="Alvarez R."/>
            <person name="Tran N.C."/>
            <person name="Knight R."/>
            <person name="Edlund A."/>
        </authorList>
    </citation>
    <scope>NUCLEOTIDE SEQUENCE</scope>
    <source>
        <strain evidence="3">JCVI_44_bin.5</strain>
    </source>
</reference>
<dbReference type="EMBL" id="JABZSJ010000012">
    <property type="protein sequence ID" value="MBF1383961.1"/>
    <property type="molecule type" value="Genomic_DNA"/>
</dbReference>
<dbReference type="Gene3D" id="3.90.930.1">
    <property type="match status" value="1"/>
</dbReference>
<evidence type="ECO:0000256" key="2">
    <source>
        <dbReference type="SAM" id="SignalP"/>
    </source>
</evidence>
<protein>
    <recommendedName>
        <fullName evidence="5">Antitoxin component YwqK of YwqJK toxin-antitoxin module</fullName>
    </recommendedName>
</protein>
<dbReference type="AlphaFoldDB" id="A0A930HLN8"/>
<keyword evidence="2" id="KW-0732">Signal</keyword>
<comment type="caution">
    <text evidence="3">The sequence shown here is derived from an EMBL/GenBank/DDBJ whole genome shotgun (WGS) entry which is preliminary data.</text>
</comment>
<accession>A0A930HLN8</accession>
<feature type="region of interest" description="Disordered" evidence="1">
    <location>
        <begin position="200"/>
        <end position="261"/>
    </location>
</feature>
<dbReference type="Proteomes" id="UP000771736">
    <property type="component" value="Unassembled WGS sequence"/>
</dbReference>
<evidence type="ECO:0000313" key="4">
    <source>
        <dbReference type="Proteomes" id="UP000771736"/>
    </source>
</evidence>
<evidence type="ECO:0008006" key="5">
    <source>
        <dbReference type="Google" id="ProtNLM"/>
    </source>
</evidence>
<name>A0A930HLN8_9BACT</name>
<feature type="chain" id="PRO_5037825520" description="Antitoxin component YwqK of YwqJK toxin-antitoxin module" evidence="2">
    <location>
        <begin position="20"/>
        <end position="261"/>
    </location>
</feature>
<gene>
    <name evidence="3" type="ORF">HXN26_03745</name>
</gene>
<proteinExistence type="predicted"/>
<dbReference type="SUPFAM" id="SSF82185">
    <property type="entry name" value="Histone H3 K4-specific methyltransferase SET7/9 N-terminal domain"/>
    <property type="match status" value="1"/>
</dbReference>
<evidence type="ECO:0000313" key="3">
    <source>
        <dbReference type="EMBL" id="MBF1383961.1"/>
    </source>
</evidence>
<dbReference type="RefSeq" id="WP_273158827.1">
    <property type="nucleotide sequence ID" value="NZ_JABZSJ010000012.1"/>
</dbReference>